<evidence type="ECO:0000313" key="4">
    <source>
        <dbReference type="EMBL" id="TFW70404.1"/>
    </source>
</evidence>
<evidence type="ECO:0000313" key="5">
    <source>
        <dbReference type="Proteomes" id="UP000297706"/>
    </source>
</evidence>
<protein>
    <recommendedName>
        <fullName evidence="6">Penicillin-binding protein activator</fullName>
    </recommendedName>
</protein>
<dbReference type="OrthoDB" id="9152130at2"/>
<dbReference type="RefSeq" id="WP_135278646.1">
    <property type="nucleotide sequence ID" value="NZ_PQVH01000013.1"/>
</dbReference>
<dbReference type="InterPro" id="IPR007443">
    <property type="entry name" value="LpoA"/>
</dbReference>
<gene>
    <name evidence="4" type="ORF">C3Y98_11090</name>
</gene>
<sequence length="553" mass="59716">MTNNLINIILATCLLFSSLNLAAEQISPSSSRGETQFLAGEACLKQANTACAMAALAKIPSSSPYAKLLQGEIAYTNQALDQALQLLLPLQAETQFTTAAKISLHQYLAKAFTKLQDAEQTLVHLLQVDLTLSATANNSQKDAISANQTQIWDLLSKLDQTELLAMRGNNSDDNFQGWVDLALAAKNQDLSNSLKSWQINYPDHAATALANNLQQSSANQNAPQALKLPSAEAIAISYVPTSDADNPKAEAFKAGLTTALALHGLNNAIQIYTIDNGANNDQDKDNHVTDNQGQSLPDDNTKIPEADTPYAISLDFTNGTANAATSQTNNHQTLTLGLHLEEEAEQIVKFAVKNAISHVAILTTESFTSAQMLKCFSTAWQKAFNLSAEHNNFNIITLPQNIAANDPGLLDIQTKINAKAHDMVILALPAADARIIKPYLNAGTPTLAFSNIHETATDPALNTVRFVEIPFLLPSNTQFTAYQSGAASLPTNDLLRWYALGADALPILIATQQASEKEVLLNGLSGKFSIKRNSITRQLSMARFSYEGINQEQ</sequence>
<dbReference type="EMBL" id="PQVH01000013">
    <property type="protein sequence ID" value="TFW70404.1"/>
    <property type="molecule type" value="Genomic_DNA"/>
</dbReference>
<keyword evidence="5" id="KW-1185">Reference proteome</keyword>
<reference evidence="4 5" key="1">
    <citation type="submission" date="2018-02" db="EMBL/GenBank/DDBJ databases">
        <title>A novel lanthanide dependent methylotroph, Methylotenera sp. La3113.</title>
        <authorList>
            <person name="Lv H."/>
            <person name="Tani A."/>
        </authorList>
    </citation>
    <scope>NUCLEOTIDE SEQUENCE [LARGE SCALE GENOMIC DNA]</scope>
    <source>
        <strain evidence="4 5">La3113</strain>
    </source>
</reference>
<accession>A0A4Y9VNW8</accession>
<dbReference type="Pfam" id="PF04348">
    <property type="entry name" value="LppC"/>
    <property type="match status" value="1"/>
</dbReference>
<dbReference type="PANTHER" id="PTHR38038:SF1">
    <property type="entry name" value="PENICILLIN-BINDING PROTEIN ACTIVATOR LPOA"/>
    <property type="match status" value="1"/>
</dbReference>
<feature type="chain" id="PRO_5021247459" description="Penicillin-binding protein activator" evidence="3">
    <location>
        <begin position="23"/>
        <end position="553"/>
    </location>
</feature>
<keyword evidence="3" id="KW-0732">Signal</keyword>
<evidence type="ECO:0008006" key="6">
    <source>
        <dbReference type="Google" id="ProtNLM"/>
    </source>
</evidence>
<dbReference type="Proteomes" id="UP000297706">
    <property type="component" value="Unassembled WGS sequence"/>
</dbReference>
<dbReference type="InterPro" id="IPR028082">
    <property type="entry name" value="Peripla_BP_I"/>
</dbReference>
<proteinExistence type="predicted"/>
<name>A0A4Y9VNW8_9PROT</name>
<organism evidence="4 5">
    <name type="scientific">Methylotenera oryzisoli</name>
    <dbReference type="NCBI Taxonomy" id="2080758"/>
    <lineage>
        <taxon>Bacteria</taxon>
        <taxon>Pseudomonadati</taxon>
        <taxon>Pseudomonadota</taxon>
        <taxon>Betaproteobacteria</taxon>
        <taxon>Nitrosomonadales</taxon>
        <taxon>Methylophilaceae</taxon>
        <taxon>Methylotenera</taxon>
    </lineage>
</organism>
<dbReference type="Gene3D" id="3.40.50.2300">
    <property type="match status" value="2"/>
</dbReference>
<evidence type="ECO:0000256" key="1">
    <source>
        <dbReference type="ARBA" id="ARBA00023136"/>
    </source>
</evidence>
<comment type="caution">
    <text evidence="4">The sequence shown here is derived from an EMBL/GenBank/DDBJ whole genome shotgun (WGS) entry which is preliminary data.</text>
</comment>
<dbReference type="SUPFAM" id="SSF53822">
    <property type="entry name" value="Periplasmic binding protein-like I"/>
    <property type="match status" value="1"/>
</dbReference>
<dbReference type="GO" id="GO:0009252">
    <property type="term" value="P:peptidoglycan biosynthetic process"/>
    <property type="evidence" value="ECO:0007669"/>
    <property type="project" value="TreeGrafter"/>
</dbReference>
<dbReference type="Gene3D" id="1.25.40.650">
    <property type="match status" value="1"/>
</dbReference>
<feature type="signal peptide" evidence="3">
    <location>
        <begin position="1"/>
        <end position="22"/>
    </location>
</feature>
<evidence type="ECO:0000256" key="2">
    <source>
        <dbReference type="SAM" id="MobiDB-lite"/>
    </source>
</evidence>
<evidence type="ECO:0000256" key="3">
    <source>
        <dbReference type="SAM" id="SignalP"/>
    </source>
</evidence>
<feature type="region of interest" description="Disordered" evidence="2">
    <location>
        <begin position="282"/>
        <end position="303"/>
    </location>
</feature>
<dbReference type="GO" id="GO:0031241">
    <property type="term" value="C:periplasmic side of cell outer membrane"/>
    <property type="evidence" value="ECO:0007669"/>
    <property type="project" value="TreeGrafter"/>
</dbReference>
<dbReference type="AlphaFoldDB" id="A0A4Y9VNW8"/>
<dbReference type="PANTHER" id="PTHR38038">
    <property type="entry name" value="PENICILLIN-BINDING PROTEIN ACTIVATOR LPOA"/>
    <property type="match status" value="1"/>
</dbReference>
<feature type="compositionally biased region" description="Polar residues" evidence="2">
    <location>
        <begin position="289"/>
        <end position="298"/>
    </location>
</feature>
<keyword evidence="1" id="KW-0472">Membrane</keyword>
<dbReference type="GO" id="GO:0030234">
    <property type="term" value="F:enzyme regulator activity"/>
    <property type="evidence" value="ECO:0007669"/>
    <property type="project" value="TreeGrafter"/>
</dbReference>